<accession>A0A1N7MPX2</accession>
<organism evidence="2 3">
    <name type="scientific">Neptunomonas antarctica</name>
    <dbReference type="NCBI Taxonomy" id="619304"/>
    <lineage>
        <taxon>Bacteria</taxon>
        <taxon>Pseudomonadati</taxon>
        <taxon>Pseudomonadota</taxon>
        <taxon>Gammaproteobacteria</taxon>
        <taxon>Oceanospirillales</taxon>
        <taxon>Oceanospirillaceae</taxon>
        <taxon>Neptunomonas</taxon>
    </lineage>
</organism>
<name>A0A1N7MPX2_9GAMM</name>
<feature type="region of interest" description="Disordered" evidence="1">
    <location>
        <begin position="1"/>
        <end position="36"/>
    </location>
</feature>
<evidence type="ECO:0000313" key="2">
    <source>
        <dbReference type="EMBL" id="SIS87981.1"/>
    </source>
</evidence>
<dbReference type="STRING" id="619304.SAMN05421760_106243"/>
<dbReference type="EMBL" id="FTOE01000006">
    <property type="protein sequence ID" value="SIS87981.1"/>
    <property type="molecule type" value="Genomic_DNA"/>
</dbReference>
<gene>
    <name evidence="2" type="ORF">SAMN05421760_106243</name>
</gene>
<dbReference type="Gene3D" id="2.30.30.40">
    <property type="entry name" value="SH3 Domains"/>
    <property type="match status" value="1"/>
</dbReference>
<feature type="compositionally biased region" description="Polar residues" evidence="1">
    <location>
        <begin position="22"/>
        <end position="36"/>
    </location>
</feature>
<sequence>MSNKDSKPDDSMDIINSKKDNSQLVSDSLPKTISPPTNLDSHIIDNVLKANTALDAMKAISLKESLIHKNYSDNARVAAEQAAMFNDNIQRLQQAELSKINYSELFAKIKTPNYSELFAKINTPNYSELFAKINTPNYSELFAKINTPNYSELLAKINTPNYSELFASTSIQNIAFTQQRDFLKLNDLMDQVAGFQNLPDNLHSLIAEARAYSERTASFEEAEHEVAEQSASGRDFSRLSPAIQSLLANLFWFWLNYQLAAISHAELMEHFSIVEHKIEEVINIQNSNQNDLADIKMQLGELKKGQSEIKRSINKVLRNLPTPEKQSIRDYRIVIDSSLHLRSGNGKKYQSLALIPQGAFVRIVSSDNRSWLKVEVSIEGEFLEGWVYRSYTTFPKLPPGQAIVDEFYSITH</sequence>
<dbReference type="Proteomes" id="UP000185999">
    <property type="component" value="Unassembled WGS sequence"/>
</dbReference>
<evidence type="ECO:0008006" key="4">
    <source>
        <dbReference type="Google" id="ProtNLM"/>
    </source>
</evidence>
<dbReference type="OrthoDB" id="6654915at2"/>
<dbReference type="AlphaFoldDB" id="A0A1N7MPX2"/>
<evidence type="ECO:0000313" key="3">
    <source>
        <dbReference type="Proteomes" id="UP000185999"/>
    </source>
</evidence>
<dbReference type="RefSeq" id="WP_076496052.1">
    <property type="nucleotide sequence ID" value="NZ_FTOE01000006.1"/>
</dbReference>
<feature type="compositionally biased region" description="Basic and acidic residues" evidence="1">
    <location>
        <begin position="1"/>
        <end position="21"/>
    </location>
</feature>
<evidence type="ECO:0000256" key="1">
    <source>
        <dbReference type="SAM" id="MobiDB-lite"/>
    </source>
</evidence>
<keyword evidence="3" id="KW-1185">Reference proteome</keyword>
<protein>
    <recommendedName>
        <fullName evidence="4">SH3 domain-containing protein</fullName>
    </recommendedName>
</protein>
<reference evidence="3" key="1">
    <citation type="submission" date="2017-01" db="EMBL/GenBank/DDBJ databases">
        <authorList>
            <person name="Varghese N."/>
            <person name="Submissions S."/>
        </authorList>
    </citation>
    <scope>NUCLEOTIDE SEQUENCE [LARGE SCALE GENOMIC DNA]</scope>
    <source>
        <strain evidence="3">DSM 22306</strain>
    </source>
</reference>
<proteinExistence type="predicted"/>